<keyword evidence="2 4" id="KW-0456">Lyase</keyword>
<dbReference type="PANTHER" id="PTHR34183:SF1">
    <property type="entry name" value="ENDOLYTIC PEPTIDOGLYCAN TRANSGLYCOSYLASE RLPA"/>
    <property type="match status" value="1"/>
</dbReference>
<evidence type="ECO:0000256" key="3">
    <source>
        <dbReference type="ARBA" id="ARBA00023316"/>
    </source>
</evidence>
<protein>
    <recommendedName>
        <fullName evidence="4">Endolytic peptidoglycan transglycosylase RlpA</fullName>
        <ecNumber evidence="4">4.2.2.-</ecNumber>
    </recommendedName>
</protein>
<dbReference type="InterPro" id="IPR007730">
    <property type="entry name" value="SPOR-like_dom"/>
</dbReference>
<feature type="chain" id="PRO_5046367919" description="Endolytic peptidoglycan transglycosylase RlpA" evidence="6">
    <location>
        <begin position="20"/>
        <end position="301"/>
    </location>
</feature>
<keyword evidence="4" id="KW-1003">Cell membrane</keyword>
<dbReference type="HAMAP" id="MF_02071">
    <property type="entry name" value="RlpA"/>
    <property type="match status" value="1"/>
</dbReference>
<dbReference type="EMBL" id="CP063982">
    <property type="protein sequence ID" value="UOD50655.1"/>
    <property type="molecule type" value="Genomic_DNA"/>
</dbReference>
<feature type="domain" description="SPOR" evidence="7">
    <location>
        <begin position="222"/>
        <end position="301"/>
    </location>
</feature>
<dbReference type="EC" id="4.2.2.-" evidence="4"/>
<dbReference type="Gene3D" id="3.30.70.1070">
    <property type="entry name" value="Sporulation related repeat"/>
    <property type="match status" value="1"/>
</dbReference>
<proteinExistence type="inferred from homology"/>
<comment type="similarity">
    <text evidence="4 5">Belongs to the RlpA family.</text>
</comment>
<dbReference type="PANTHER" id="PTHR34183">
    <property type="entry name" value="ENDOLYTIC PEPTIDOGLYCAN TRANSGLYCOSYLASE RLPA"/>
    <property type="match status" value="1"/>
</dbReference>
<evidence type="ECO:0000256" key="5">
    <source>
        <dbReference type="RuleBase" id="RU003495"/>
    </source>
</evidence>
<comment type="function">
    <text evidence="4">Lytic transglycosylase with a strong preference for naked glycan strands that lack stem peptides.</text>
</comment>
<dbReference type="InterPro" id="IPR034718">
    <property type="entry name" value="RlpA"/>
</dbReference>
<dbReference type="PROSITE" id="PS51724">
    <property type="entry name" value="SPOR"/>
    <property type="match status" value="1"/>
</dbReference>
<dbReference type="InterPro" id="IPR036908">
    <property type="entry name" value="RlpA-like_sf"/>
</dbReference>
<dbReference type="SUPFAM" id="SSF50685">
    <property type="entry name" value="Barwin-like endoglucanases"/>
    <property type="match status" value="1"/>
</dbReference>
<dbReference type="Proteomes" id="UP000831607">
    <property type="component" value="Chromosome"/>
</dbReference>
<evidence type="ECO:0000256" key="2">
    <source>
        <dbReference type="ARBA" id="ARBA00023239"/>
    </source>
</evidence>
<dbReference type="Pfam" id="PF03330">
    <property type="entry name" value="DPBB_1"/>
    <property type="match status" value="1"/>
</dbReference>
<dbReference type="SUPFAM" id="SSF110997">
    <property type="entry name" value="Sporulation related repeat"/>
    <property type="match status" value="1"/>
</dbReference>
<accession>A0ABY4AK72</accession>
<dbReference type="Gene3D" id="2.40.40.10">
    <property type="entry name" value="RlpA-like domain"/>
    <property type="match status" value="1"/>
</dbReference>
<feature type="signal peptide" evidence="6">
    <location>
        <begin position="1"/>
        <end position="19"/>
    </location>
</feature>
<keyword evidence="1 6" id="KW-0732">Signal</keyword>
<evidence type="ECO:0000313" key="8">
    <source>
        <dbReference type="EMBL" id="UOD50655.1"/>
    </source>
</evidence>
<evidence type="ECO:0000313" key="9">
    <source>
        <dbReference type="Proteomes" id="UP000831607"/>
    </source>
</evidence>
<keyword evidence="3 4" id="KW-0961">Cell wall biogenesis/degradation</keyword>
<evidence type="ECO:0000259" key="7">
    <source>
        <dbReference type="PROSITE" id="PS51724"/>
    </source>
</evidence>
<dbReference type="RefSeq" id="WP_243479063.1">
    <property type="nucleotide sequence ID" value="NZ_CP063982.1"/>
</dbReference>
<dbReference type="PROSITE" id="PS51257">
    <property type="entry name" value="PROKAR_LIPOPROTEIN"/>
    <property type="match status" value="1"/>
</dbReference>
<keyword evidence="4" id="KW-0472">Membrane</keyword>
<name>A0ABY4AK72_9BURK</name>
<gene>
    <name evidence="4" type="primary">rlpA</name>
    <name evidence="8" type="ORF">DHf2319_01585</name>
</gene>
<dbReference type="NCBIfam" id="TIGR00413">
    <property type="entry name" value="rlpA"/>
    <property type="match status" value="1"/>
</dbReference>
<keyword evidence="9" id="KW-1185">Reference proteome</keyword>
<sequence length="301" mass="32082">MRRFLCRASLLVMATIVAACSSGGGSSGSWLSSSGGYYKDDGPPAQVPADIDNIPDAVPRIEPLARGPNRPYTVMGKRYVPDTTERPYRKRGIASWYGRKFHGRKTSNGETYDMFAMTAAHTTLPIPSYVRVTRVSNGQSVIVRVNDRGPFLHNRVIDLSYAAAHRLGMVGPGSAEVVVERITPEQIRAGTWATESFASTAPTAMPPEPAAANPSPVVATADLANEPVFLQIGAFSSESNARALAARAAANMPGNLPVEVDSTAGQLYRVRIGPFANRVQALSSMDAVVQSLGVRPSISLP</sequence>
<comment type="subcellular location">
    <subcellularLocation>
        <location evidence="4">Cell membrane</location>
        <topology evidence="4">Lipid-anchor</topology>
    </subcellularLocation>
</comment>
<dbReference type="Pfam" id="PF05036">
    <property type="entry name" value="SPOR"/>
    <property type="match status" value="1"/>
</dbReference>
<evidence type="ECO:0000256" key="6">
    <source>
        <dbReference type="SAM" id="SignalP"/>
    </source>
</evidence>
<keyword evidence="4" id="KW-0449">Lipoprotein</keyword>
<keyword evidence="4" id="KW-0564">Palmitate</keyword>
<dbReference type="InterPro" id="IPR009009">
    <property type="entry name" value="RlpA-like_DPBB"/>
</dbReference>
<evidence type="ECO:0000256" key="1">
    <source>
        <dbReference type="ARBA" id="ARBA00022729"/>
    </source>
</evidence>
<dbReference type="InterPro" id="IPR036680">
    <property type="entry name" value="SPOR-like_sf"/>
</dbReference>
<dbReference type="CDD" id="cd22268">
    <property type="entry name" value="DPBB_RlpA-like"/>
    <property type="match status" value="1"/>
</dbReference>
<reference evidence="8 9" key="1">
    <citation type="submission" date="2020-11" db="EMBL/GenBank/DDBJ databases">
        <title>Algicoccus daihaiensis sp.nov., isolated from Daihai Lake in Inner Mongolia.</title>
        <authorList>
            <person name="Kai J."/>
        </authorList>
    </citation>
    <scope>NUCLEOTIDE SEQUENCE [LARGE SCALE GENOMIC DNA]</scope>
    <source>
        <strain evidence="9">f23</strain>
    </source>
</reference>
<dbReference type="InterPro" id="IPR012997">
    <property type="entry name" value="RplA"/>
</dbReference>
<evidence type="ECO:0000256" key="4">
    <source>
        <dbReference type="HAMAP-Rule" id="MF_02071"/>
    </source>
</evidence>
<organism evidence="8 9">
    <name type="scientific">Orrella daihaiensis</name>
    <dbReference type="NCBI Taxonomy" id="2782176"/>
    <lineage>
        <taxon>Bacteria</taxon>
        <taxon>Pseudomonadati</taxon>
        <taxon>Pseudomonadota</taxon>
        <taxon>Betaproteobacteria</taxon>
        <taxon>Burkholderiales</taxon>
        <taxon>Alcaligenaceae</taxon>
        <taxon>Orrella</taxon>
    </lineage>
</organism>